<name>A0ABV0UGA0_9TELE</name>
<accession>A0ABV0UGA0</accession>
<reference evidence="1 2" key="1">
    <citation type="submission" date="2021-06" db="EMBL/GenBank/DDBJ databases">
        <authorList>
            <person name="Palmer J.M."/>
        </authorList>
    </citation>
    <scope>NUCLEOTIDE SEQUENCE [LARGE SCALE GENOMIC DNA]</scope>
    <source>
        <strain evidence="2">if_2019</strain>
        <tissue evidence="1">Muscle</tissue>
    </source>
</reference>
<evidence type="ECO:0000313" key="1">
    <source>
        <dbReference type="EMBL" id="MEQ2244096.1"/>
    </source>
</evidence>
<organism evidence="1 2">
    <name type="scientific">Ilyodon furcidens</name>
    <name type="common">goldbreast splitfin</name>
    <dbReference type="NCBI Taxonomy" id="33524"/>
    <lineage>
        <taxon>Eukaryota</taxon>
        <taxon>Metazoa</taxon>
        <taxon>Chordata</taxon>
        <taxon>Craniata</taxon>
        <taxon>Vertebrata</taxon>
        <taxon>Euteleostomi</taxon>
        <taxon>Actinopterygii</taxon>
        <taxon>Neopterygii</taxon>
        <taxon>Teleostei</taxon>
        <taxon>Neoteleostei</taxon>
        <taxon>Acanthomorphata</taxon>
        <taxon>Ovalentaria</taxon>
        <taxon>Atherinomorphae</taxon>
        <taxon>Cyprinodontiformes</taxon>
        <taxon>Goodeidae</taxon>
        <taxon>Ilyodon</taxon>
    </lineage>
</organism>
<dbReference type="EMBL" id="JAHRIQ010070629">
    <property type="protein sequence ID" value="MEQ2244096.1"/>
    <property type="molecule type" value="Genomic_DNA"/>
</dbReference>
<proteinExistence type="predicted"/>
<gene>
    <name evidence="1" type="ORF">ILYODFUR_013632</name>
</gene>
<dbReference type="Proteomes" id="UP001482620">
    <property type="component" value="Unassembled WGS sequence"/>
</dbReference>
<keyword evidence="2" id="KW-1185">Reference proteome</keyword>
<comment type="caution">
    <text evidence="1">The sequence shown here is derived from an EMBL/GenBank/DDBJ whole genome shotgun (WGS) entry which is preliminary data.</text>
</comment>
<protein>
    <submittedName>
        <fullName evidence="1">Uncharacterized protein</fullName>
    </submittedName>
</protein>
<evidence type="ECO:0000313" key="2">
    <source>
        <dbReference type="Proteomes" id="UP001482620"/>
    </source>
</evidence>
<sequence length="104" mass="11295">MGAEQTETRLGAPCLSAQQSCCCYHICCAIWILPSHTPTSSHPPSLAYLIFLFTCGSLQQLGSLLVRRTKMEGMEERMDGVGGGGKQSVSFWRVSAAHMLSKES</sequence>